<dbReference type="Proteomes" id="UP001320766">
    <property type="component" value="Unassembled WGS sequence"/>
</dbReference>
<dbReference type="Gene3D" id="2.60.120.10">
    <property type="entry name" value="Jelly Rolls"/>
    <property type="match status" value="2"/>
</dbReference>
<dbReference type="InterPro" id="IPR014710">
    <property type="entry name" value="RmlC-like_jellyroll"/>
</dbReference>
<keyword evidence="1" id="KW-0223">Dioxygenase</keyword>
<dbReference type="Gene3D" id="1.10.260.40">
    <property type="entry name" value="lambda repressor-like DNA-binding domains"/>
    <property type="match status" value="1"/>
</dbReference>
<sequence length="444" mass="48412">MRVDTYKVMHWMNVRKVTAAQVAEASGVEPERFAASLSGAGDDEWPDSMAAAVARTLVIEPEKLAASGRRDLTVITRTARELHDTRRPIQRDGIHFYNYYTMAAPPGAVAPVILDILCPADRVPALNNGHMEPAITVNLGPGDIHGRWGEELTGATWQVMRANRDDDTWIVGDSYVEPSFCPHSYSLASDAPARIVSYTGHSNLASLVEDVNDWAERPAQELVEWLGEGGEDGLTPYRLAVELLARRGHTTDSAAAALGMSAGKLAAALEEGSDGVLRELASVLGFDHRLLLRPERRHDSVGKTYRDVAECRRDARRFRGYRATSLACAPHLPDLTGLYLRVDGDAGEDLRELAETHYLVTGGEVTLHWTAADGSAASARLGADGTAWVAPFVAHRWTGDGALIKLGSGRHLSYLDLYELTNTYSAAATLRRARRDGRGWGYDS</sequence>
<organism evidence="1 2">
    <name type="scientific">Nonomuraea roseoviolacea subsp. carminata</name>
    <dbReference type="NCBI Taxonomy" id="160689"/>
    <lineage>
        <taxon>Bacteria</taxon>
        <taxon>Bacillati</taxon>
        <taxon>Actinomycetota</taxon>
        <taxon>Actinomycetes</taxon>
        <taxon>Streptosporangiales</taxon>
        <taxon>Streptosporangiaceae</taxon>
        <taxon>Nonomuraea</taxon>
    </lineage>
</organism>
<dbReference type="EC" id="1.13.11.72" evidence="1"/>
<dbReference type="EMBL" id="JAMZEC010000001">
    <property type="protein sequence ID" value="MCP2348261.1"/>
    <property type="molecule type" value="Genomic_DNA"/>
</dbReference>
<reference evidence="1 2" key="1">
    <citation type="submission" date="2022-06" db="EMBL/GenBank/DDBJ databases">
        <title>Sequencing the genomes of 1000 actinobacteria strains.</title>
        <authorList>
            <person name="Klenk H.-P."/>
        </authorList>
    </citation>
    <scope>NUCLEOTIDE SEQUENCE [LARGE SCALE GENOMIC DNA]</scope>
    <source>
        <strain evidence="1 2">DSM 44170</strain>
    </source>
</reference>
<evidence type="ECO:0000313" key="2">
    <source>
        <dbReference type="Proteomes" id="UP001320766"/>
    </source>
</evidence>
<name>A0ABT1K454_9ACTN</name>
<accession>A0ABT1K454</accession>
<proteinExistence type="predicted"/>
<dbReference type="GO" id="GO:0051213">
    <property type="term" value="F:dioxygenase activity"/>
    <property type="evidence" value="ECO:0007669"/>
    <property type="project" value="UniProtKB-KW"/>
</dbReference>
<comment type="caution">
    <text evidence="1">The sequence shown here is derived from an EMBL/GenBank/DDBJ whole genome shotgun (WGS) entry which is preliminary data.</text>
</comment>
<protein>
    <submittedName>
        <fullName evidence="1">2-hydroxyethylphosphonate dioxygenase</fullName>
        <ecNumber evidence="1">1.13.11.72</ecNumber>
    </submittedName>
</protein>
<keyword evidence="1" id="KW-0560">Oxidoreductase</keyword>
<dbReference type="RefSeq" id="WP_253771842.1">
    <property type="nucleotide sequence ID" value="NZ_BAAAVE010000006.1"/>
</dbReference>
<keyword evidence="2" id="KW-1185">Reference proteome</keyword>
<dbReference type="InterPro" id="IPR010982">
    <property type="entry name" value="Lambda_DNA-bd_dom_sf"/>
</dbReference>
<gene>
    <name evidence="1" type="ORF">HD595_004383</name>
</gene>
<evidence type="ECO:0000313" key="1">
    <source>
        <dbReference type="EMBL" id="MCP2348261.1"/>
    </source>
</evidence>